<dbReference type="InterPro" id="IPR050834">
    <property type="entry name" value="Glycosyltransf_2"/>
</dbReference>
<protein>
    <submittedName>
        <fullName evidence="2">Glycosyltransferase family 2 protein</fullName>
    </submittedName>
</protein>
<evidence type="ECO:0000313" key="2">
    <source>
        <dbReference type="EMBL" id="KAB1108546.1"/>
    </source>
</evidence>
<keyword evidence="3" id="KW-1185">Reference proteome</keyword>
<name>A0ABQ6UCB0_9ACTN</name>
<dbReference type="EMBL" id="WAAR01000112">
    <property type="protein sequence ID" value="KAB1108546.1"/>
    <property type="molecule type" value="Genomic_DNA"/>
</dbReference>
<reference evidence="2 3" key="1">
    <citation type="submission" date="2019-09" db="EMBL/GenBank/DDBJ databases">
        <title>High taxonomic diversity of Micromonospora strains isolated from Medicago sativa nodules in different geographical locations.</title>
        <authorList>
            <person name="Martinez-Hidalgo P."/>
            <person name="Flores-Felix J.D."/>
            <person name="Velazquez E."/>
            <person name="Brau L."/>
            <person name="Trujillo M.E."/>
            <person name="Martinez-Molina E."/>
        </authorList>
    </citation>
    <scope>NUCLEOTIDE SEQUENCE [LARGE SCALE GENOMIC DNA]</scope>
    <source>
        <strain evidence="2 3">ALFB5</strain>
    </source>
</reference>
<dbReference type="PANTHER" id="PTHR43685">
    <property type="entry name" value="GLYCOSYLTRANSFERASE"/>
    <property type="match status" value="1"/>
</dbReference>
<sequence>MGVVSVPATLNEALAATANDHRHVTAAFTERTGLDWHALTPPQLGDRARLSVIIPACDTAYSLPPVLDALSEQRTAATVEVIAVDDASTDATTELLAAHPRVDRAVRLHSRSGAGAARNVGVHLATGDTIVFLDADMVVRDHVLADIAARAQHDTVLVGFRHNIPYLPDPDGYPVVPHGEPDLDADHRVRWTPPAGIPMFYTGQVYPKAFVGRPLQDTREFIDLGHGRTYYDWDLPRMVVTALVAAPRHAVLDVGGFHPGFDAMGWGTEDTHLGAALISHGCLAIPLRQARGWHIDPPDPAAAWKTKLTGAAPRIALHRQLCEQPAPTGRAADLAERADKLLRKAVTLQ</sequence>
<accession>A0ABQ6UCB0</accession>
<dbReference type="Proteomes" id="UP000471364">
    <property type="component" value="Unassembled WGS sequence"/>
</dbReference>
<organism evidence="2 3">
    <name type="scientific">Micromonospora aurantiaca</name>
    <name type="common">nom. illeg.</name>
    <dbReference type="NCBI Taxonomy" id="47850"/>
    <lineage>
        <taxon>Bacteria</taxon>
        <taxon>Bacillati</taxon>
        <taxon>Actinomycetota</taxon>
        <taxon>Actinomycetes</taxon>
        <taxon>Micromonosporales</taxon>
        <taxon>Micromonosporaceae</taxon>
        <taxon>Micromonospora</taxon>
    </lineage>
</organism>
<proteinExistence type="predicted"/>
<dbReference type="InterPro" id="IPR029044">
    <property type="entry name" value="Nucleotide-diphossugar_trans"/>
</dbReference>
<gene>
    <name evidence="2" type="ORF">F6X54_22170</name>
</gene>
<dbReference type="InterPro" id="IPR001173">
    <property type="entry name" value="Glyco_trans_2-like"/>
</dbReference>
<evidence type="ECO:0000259" key="1">
    <source>
        <dbReference type="Pfam" id="PF00535"/>
    </source>
</evidence>
<comment type="caution">
    <text evidence="2">The sequence shown here is derived from an EMBL/GenBank/DDBJ whole genome shotgun (WGS) entry which is preliminary data.</text>
</comment>
<evidence type="ECO:0000313" key="3">
    <source>
        <dbReference type="Proteomes" id="UP000471364"/>
    </source>
</evidence>
<dbReference type="Gene3D" id="3.90.550.10">
    <property type="entry name" value="Spore Coat Polysaccharide Biosynthesis Protein SpsA, Chain A"/>
    <property type="match status" value="1"/>
</dbReference>
<dbReference type="Pfam" id="PF00535">
    <property type="entry name" value="Glycos_transf_2"/>
    <property type="match status" value="1"/>
</dbReference>
<dbReference type="CDD" id="cd00761">
    <property type="entry name" value="Glyco_tranf_GTA_type"/>
    <property type="match status" value="1"/>
</dbReference>
<dbReference type="SUPFAM" id="SSF53448">
    <property type="entry name" value="Nucleotide-diphospho-sugar transferases"/>
    <property type="match status" value="1"/>
</dbReference>
<dbReference type="PANTHER" id="PTHR43685:SF3">
    <property type="entry name" value="SLR2126 PROTEIN"/>
    <property type="match status" value="1"/>
</dbReference>
<feature type="domain" description="Glycosyltransferase 2-like" evidence="1">
    <location>
        <begin position="51"/>
        <end position="162"/>
    </location>
</feature>